<organism evidence="2 3">
    <name type="scientific">Sinorhizobium chiapasense</name>
    <dbReference type="NCBI Taxonomy" id="501572"/>
    <lineage>
        <taxon>Bacteria</taxon>
        <taxon>Pseudomonadati</taxon>
        <taxon>Pseudomonadota</taxon>
        <taxon>Alphaproteobacteria</taxon>
        <taxon>Hyphomicrobiales</taxon>
        <taxon>Rhizobiaceae</taxon>
        <taxon>Sinorhizobium/Ensifer group</taxon>
        <taxon>Sinorhizobium</taxon>
    </lineage>
</organism>
<dbReference type="SMART" id="SM00331">
    <property type="entry name" value="PP2C_SIG"/>
    <property type="match status" value="1"/>
</dbReference>
<evidence type="ECO:0000313" key="2">
    <source>
        <dbReference type="EMBL" id="WVT06511.1"/>
    </source>
</evidence>
<feature type="domain" description="PPM-type phosphatase" evidence="1">
    <location>
        <begin position="20"/>
        <end position="260"/>
    </location>
</feature>
<keyword evidence="2" id="KW-0614">Plasmid</keyword>
<dbReference type="InterPro" id="IPR015655">
    <property type="entry name" value="PP2C"/>
</dbReference>
<evidence type="ECO:0000313" key="3">
    <source>
        <dbReference type="Proteomes" id="UP001432360"/>
    </source>
</evidence>
<dbReference type="Pfam" id="PF13672">
    <property type="entry name" value="PP2C_2"/>
    <property type="match status" value="1"/>
</dbReference>
<reference evidence="2" key="1">
    <citation type="submission" date="2023-08" db="EMBL/GenBank/DDBJ databases">
        <title>Complete genome sequence of Sinorhizobium chiapanecum ITTG S70 isolated from Acaciella angustissima nodules in Chiapas-Mexico.</title>
        <authorList>
            <person name="Rincon-Rosales R."/>
            <person name="Rogel M.A."/>
            <person name="Rincon-Medina C.I."/>
            <person name="Guerrero G."/>
            <person name="Manzano-Gomez L.A."/>
            <person name="Lopez-Lopez A."/>
            <person name="Rincon Molina F.A."/>
            <person name="Martinez-Romero E."/>
        </authorList>
    </citation>
    <scope>NUCLEOTIDE SEQUENCE</scope>
    <source>
        <strain evidence="2">ITTG S70</strain>
        <plasmid evidence="2">pSchITTGS70c</plasmid>
    </source>
</reference>
<dbReference type="Gene3D" id="3.60.40.10">
    <property type="entry name" value="PPM-type phosphatase domain"/>
    <property type="match status" value="1"/>
</dbReference>
<dbReference type="PROSITE" id="PS51746">
    <property type="entry name" value="PPM_2"/>
    <property type="match status" value="1"/>
</dbReference>
<accession>A0ABZ2BG87</accession>
<sequence>MCVKSWVVECRLSSDIAKLSISAATHRGYARNGNEDSFLVDHRIGGGDFDQLTTDLVVASDAVVLAIADGLGGHKAGEVASRYAVTQILAKLEEVDFGDDASVSELLNSISRGLHHQMLETPALMGMGTTIVIAIVTARSLTFINVGDSRGYLIDESGLRQITHDDVPPHPSTAPRRTGAITQALGGISTRTRVIPHVHRTGLPTGDWSMILCSDGVTDFVSSEEIASIGRSGPADAMTLVDSSLRAGGEDNISAIVVRCSPAGHTNRSFDR</sequence>
<dbReference type="Proteomes" id="UP001432360">
    <property type="component" value="Plasmid pSchITTGS70c"/>
</dbReference>
<geneLocation type="plasmid" evidence="2 3">
    <name>pSchITTGS70c</name>
</geneLocation>
<keyword evidence="3" id="KW-1185">Reference proteome</keyword>
<dbReference type="InterPro" id="IPR036457">
    <property type="entry name" value="PPM-type-like_dom_sf"/>
</dbReference>
<dbReference type="PANTHER" id="PTHR47992">
    <property type="entry name" value="PROTEIN PHOSPHATASE"/>
    <property type="match status" value="1"/>
</dbReference>
<evidence type="ECO:0000259" key="1">
    <source>
        <dbReference type="PROSITE" id="PS51746"/>
    </source>
</evidence>
<proteinExistence type="predicted"/>
<dbReference type="SUPFAM" id="SSF81606">
    <property type="entry name" value="PP2C-like"/>
    <property type="match status" value="1"/>
</dbReference>
<dbReference type="RefSeq" id="WP_331375557.1">
    <property type="nucleotide sequence ID" value="NZ_CP133151.1"/>
</dbReference>
<dbReference type="SMART" id="SM00332">
    <property type="entry name" value="PP2Cc"/>
    <property type="match status" value="1"/>
</dbReference>
<dbReference type="EMBL" id="CP133151">
    <property type="protein sequence ID" value="WVT06511.1"/>
    <property type="molecule type" value="Genomic_DNA"/>
</dbReference>
<dbReference type="CDD" id="cd00143">
    <property type="entry name" value="PP2Cc"/>
    <property type="match status" value="1"/>
</dbReference>
<gene>
    <name evidence="2" type="ORF">RB548_24555</name>
</gene>
<dbReference type="InterPro" id="IPR001932">
    <property type="entry name" value="PPM-type_phosphatase-like_dom"/>
</dbReference>
<protein>
    <submittedName>
        <fullName evidence="2">Protein phosphatase 2C domain-containing protein</fullName>
    </submittedName>
</protein>
<name>A0ABZ2BG87_9HYPH</name>